<dbReference type="Gene3D" id="1.10.10.10">
    <property type="entry name" value="Winged helix-like DNA-binding domain superfamily/Winged helix DNA-binding domain"/>
    <property type="match status" value="1"/>
</dbReference>
<comment type="caution">
    <text evidence="1">The sequence shown here is derived from an EMBL/GenBank/DDBJ whole genome shotgun (WGS) entry which is preliminary data.</text>
</comment>
<evidence type="ECO:0008006" key="3">
    <source>
        <dbReference type="Google" id="ProtNLM"/>
    </source>
</evidence>
<dbReference type="InterPro" id="IPR036388">
    <property type="entry name" value="WH-like_DNA-bd_sf"/>
</dbReference>
<dbReference type="RefSeq" id="WP_147748693.1">
    <property type="nucleotide sequence ID" value="NZ_SAXZ01000014.1"/>
</dbReference>
<protein>
    <recommendedName>
        <fullName evidence="3">Helix-turn-helix domain-containing protein</fullName>
    </recommendedName>
</protein>
<name>A0ABY3K6R7_9SPIR</name>
<dbReference type="EMBL" id="SAXZ01000014">
    <property type="protein sequence ID" value="TXJ31178.1"/>
    <property type="molecule type" value="Genomic_DNA"/>
</dbReference>
<sequence>MSNINQNENVEEGGGYYSIIPQSAYWELSGNAIKVYGFYKSVSINKNDSFYCIEKIRKVTGLSYETIIKCKKELIDKKYISIKKRFNGTDKVTLLHKNNISILEFLDNDNDNLIENSSQFSEKPNAVFGKTELQFSEKPNAVFGKTELQFSEKPNLNNNNLSINKLRREEVERAPLSEPKKSTYENINSEYNEFERYIVSHYVELTGKPIMDIRQISEFKTGQGRQVLRTAFDNRKNDWGKAIDNALNSTSKSNREFRWLDFMKSLYLNLASVSEKKEPPKTEKQLKREKLYEALKNRFGEVWEERYKNAWKPNGTPIDQEFSDFYTEVSIALGLY</sequence>
<evidence type="ECO:0000313" key="1">
    <source>
        <dbReference type="EMBL" id="TXJ31178.1"/>
    </source>
</evidence>
<keyword evidence="2" id="KW-1185">Reference proteome</keyword>
<evidence type="ECO:0000313" key="2">
    <source>
        <dbReference type="Proteomes" id="UP000322659"/>
    </source>
</evidence>
<proteinExistence type="predicted"/>
<accession>A0ABY3K6R7</accession>
<gene>
    <name evidence="1" type="ORF">EPJ71_10615</name>
</gene>
<reference evidence="1 2" key="1">
    <citation type="journal article" date="1992" name="Lakartidningen">
        <title>[Penicillin V and not amoxicillin is the first choice preparation in acute otitis].</title>
        <authorList>
            <person name="Kamme C."/>
            <person name="Lundgren K."/>
            <person name="Prellner K."/>
        </authorList>
    </citation>
    <scope>NUCLEOTIDE SEQUENCE [LARGE SCALE GENOMIC DNA]</scope>
    <source>
        <strain evidence="1 2">PC5099IV</strain>
    </source>
</reference>
<dbReference type="Proteomes" id="UP000322659">
    <property type="component" value="Unassembled WGS sequence"/>
</dbReference>
<organism evidence="1 2">
    <name type="scientific">Brachyspira aalborgi</name>
    <dbReference type="NCBI Taxonomy" id="29522"/>
    <lineage>
        <taxon>Bacteria</taxon>
        <taxon>Pseudomonadati</taxon>
        <taxon>Spirochaetota</taxon>
        <taxon>Spirochaetia</taxon>
        <taxon>Brachyspirales</taxon>
        <taxon>Brachyspiraceae</taxon>
        <taxon>Brachyspira</taxon>
    </lineage>
</organism>